<reference evidence="5" key="1">
    <citation type="journal article" date="2020" name="Stud. Mycol.">
        <title>101 Dothideomycetes genomes: a test case for predicting lifestyles and emergence of pathogens.</title>
        <authorList>
            <person name="Haridas S."/>
            <person name="Albert R."/>
            <person name="Binder M."/>
            <person name="Bloem J."/>
            <person name="Labutti K."/>
            <person name="Salamov A."/>
            <person name="Andreopoulos B."/>
            <person name="Baker S."/>
            <person name="Barry K."/>
            <person name="Bills G."/>
            <person name="Bluhm B."/>
            <person name="Cannon C."/>
            <person name="Castanera R."/>
            <person name="Culley D."/>
            <person name="Daum C."/>
            <person name="Ezra D."/>
            <person name="Gonzalez J."/>
            <person name="Henrissat B."/>
            <person name="Kuo A."/>
            <person name="Liang C."/>
            <person name="Lipzen A."/>
            <person name="Lutzoni F."/>
            <person name="Magnuson J."/>
            <person name="Mondo S."/>
            <person name="Nolan M."/>
            <person name="Ohm R."/>
            <person name="Pangilinan J."/>
            <person name="Park H.-J."/>
            <person name="Ramirez L."/>
            <person name="Alfaro M."/>
            <person name="Sun H."/>
            <person name="Tritt A."/>
            <person name="Yoshinaga Y."/>
            <person name="Zwiers L.-H."/>
            <person name="Turgeon B."/>
            <person name="Goodwin S."/>
            <person name="Spatafora J."/>
            <person name="Crous P."/>
            <person name="Grigoriev I."/>
        </authorList>
    </citation>
    <scope>NUCLEOTIDE SEQUENCE</scope>
    <source>
        <strain evidence="5">CBS 113979</strain>
    </source>
</reference>
<sequence length="418" mass="46579">MENPSKSPTLVELAERILKDAKIIEGAVGKSPTFQEDTLKDLPQEFESTRKALVDSIETIGALVQGSDGLTGRIYGPLYKGSDLTVLEVLYHFRIPQAVPLEGSISYGELAEKCNADAVQLMRVLHLAMTNHLFWEPKKGFIAHTADSRLLATDEAAFNSVGMSISENQPALHSLAKAMKRWPGSQEPNQTAHALANETELPFYKFLQSHPERLKLFNARMKTLAKGSGSENIRNIVQGYPWQLIEKGTVVDVGGAGGHLSIALAKKYPEMKFIVEDLAIDKSQLTSDLEDRVSFIQHDFFKPQPVKDADVYLLSLILHNWPDKYSVEILRALVPALKPGARVLVSERLIPEPGEVPNSEMKEFYTSDIVMMTLMNAKSHTIEDMKELFGRADGRLKFTKAYGVEGSWRKICEAVWTP</sequence>
<organism evidence="5 6">
    <name type="scientific">Aulographum hederae CBS 113979</name>
    <dbReference type="NCBI Taxonomy" id="1176131"/>
    <lineage>
        <taxon>Eukaryota</taxon>
        <taxon>Fungi</taxon>
        <taxon>Dikarya</taxon>
        <taxon>Ascomycota</taxon>
        <taxon>Pezizomycotina</taxon>
        <taxon>Dothideomycetes</taxon>
        <taxon>Pleosporomycetidae</taxon>
        <taxon>Aulographales</taxon>
        <taxon>Aulographaceae</taxon>
    </lineage>
</organism>
<dbReference type="Gene3D" id="3.40.50.150">
    <property type="entry name" value="Vaccinia Virus protein VP39"/>
    <property type="match status" value="1"/>
</dbReference>
<evidence type="ECO:0000256" key="1">
    <source>
        <dbReference type="ARBA" id="ARBA00022603"/>
    </source>
</evidence>
<dbReference type="InterPro" id="IPR016461">
    <property type="entry name" value="COMT-like"/>
</dbReference>
<dbReference type="AlphaFoldDB" id="A0A6G1GWU9"/>
<dbReference type="InterPro" id="IPR036388">
    <property type="entry name" value="WH-like_DNA-bd_sf"/>
</dbReference>
<dbReference type="Gene3D" id="1.10.10.10">
    <property type="entry name" value="Winged helix-like DNA-binding domain superfamily/Winged helix DNA-binding domain"/>
    <property type="match status" value="1"/>
</dbReference>
<name>A0A6G1GWU9_9PEZI</name>
<dbReference type="OrthoDB" id="1606438at2759"/>
<dbReference type="Proteomes" id="UP000800041">
    <property type="component" value="Unassembled WGS sequence"/>
</dbReference>
<dbReference type="PANTHER" id="PTHR43712">
    <property type="entry name" value="PUTATIVE (AFU_ORTHOLOGUE AFUA_4G14580)-RELATED"/>
    <property type="match status" value="1"/>
</dbReference>
<keyword evidence="2 5" id="KW-0808">Transferase</keyword>
<dbReference type="SUPFAM" id="SSF53335">
    <property type="entry name" value="S-adenosyl-L-methionine-dependent methyltransferases"/>
    <property type="match status" value="1"/>
</dbReference>
<feature type="domain" description="O-methyltransferase C-terminal" evidence="4">
    <location>
        <begin position="235"/>
        <end position="392"/>
    </location>
</feature>
<dbReference type="CDD" id="cd02440">
    <property type="entry name" value="AdoMet_MTases"/>
    <property type="match status" value="1"/>
</dbReference>
<evidence type="ECO:0000256" key="3">
    <source>
        <dbReference type="ARBA" id="ARBA00022691"/>
    </source>
</evidence>
<evidence type="ECO:0000313" key="6">
    <source>
        <dbReference type="Proteomes" id="UP000800041"/>
    </source>
</evidence>
<keyword evidence="3" id="KW-0949">S-adenosyl-L-methionine</keyword>
<dbReference type="GO" id="GO:0032259">
    <property type="term" value="P:methylation"/>
    <property type="evidence" value="ECO:0007669"/>
    <property type="project" value="UniProtKB-KW"/>
</dbReference>
<accession>A0A6G1GWU9</accession>
<dbReference type="InterPro" id="IPR029063">
    <property type="entry name" value="SAM-dependent_MTases_sf"/>
</dbReference>
<dbReference type="InterPro" id="IPR036390">
    <property type="entry name" value="WH_DNA-bd_sf"/>
</dbReference>
<evidence type="ECO:0000259" key="4">
    <source>
        <dbReference type="Pfam" id="PF00891"/>
    </source>
</evidence>
<dbReference type="PANTHER" id="PTHR43712:SF5">
    <property type="entry name" value="O-METHYLTRANSFERASE ASQN-RELATED"/>
    <property type="match status" value="1"/>
</dbReference>
<protein>
    <submittedName>
        <fullName evidence="5">S-adenosyl-L-methionine-dependent methyltransferase</fullName>
    </submittedName>
</protein>
<dbReference type="Pfam" id="PF00891">
    <property type="entry name" value="Methyltransf_2"/>
    <property type="match status" value="1"/>
</dbReference>
<dbReference type="GO" id="GO:0008171">
    <property type="term" value="F:O-methyltransferase activity"/>
    <property type="evidence" value="ECO:0007669"/>
    <property type="project" value="InterPro"/>
</dbReference>
<keyword evidence="1 5" id="KW-0489">Methyltransferase</keyword>
<evidence type="ECO:0000256" key="2">
    <source>
        <dbReference type="ARBA" id="ARBA00022679"/>
    </source>
</evidence>
<keyword evidence="6" id="KW-1185">Reference proteome</keyword>
<dbReference type="EMBL" id="ML977162">
    <property type="protein sequence ID" value="KAF1985436.1"/>
    <property type="molecule type" value="Genomic_DNA"/>
</dbReference>
<gene>
    <name evidence="5" type="ORF">K402DRAFT_405236</name>
</gene>
<evidence type="ECO:0000313" key="5">
    <source>
        <dbReference type="EMBL" id="KAF1985436.1"/>
    </source>
</evidence>
<proteinExistence type="predicted"/>
<dbReference type="InterPro" id="IPR001077">
    <property type="entry name" value="COMT_C"/>
</dbReference>
<dbReference type="SUPFAM" id="SSF46785">
    <property type="entry name" value="Winged helix' DNA-binding domain"/>
    <property type="match status" value="1"/>
</dbReference>
<dbReference type="PROSITE" id="PS51683">
    <property type="entry name" value="SAM_OMT_II"/>
    <property type="match status" value="1"/>
</dbReference>